<protein>
    <submittedName>
        <fullName evidence="1">Uncharacterized protein</fullName>
    </submittedName>
</protein>
<dbReference type="OrthoDB" id="102760at2759"/>
<keyword evidence="2" id="KW-1185">Reference proteome</keyword>
<gene>
    <name evidence="1" type="ORF">PHPALM_3814</name>
</gene>
<reference evidence="1 2" key="1">
    <citation type="journal article" date="2017" name="Genome Biol. Evol.">
        <title>Phytophthora megakarya and P. palmivora, closely related causal agents of cacao black pod rot, underwent increases in genome sizes and gene numbers by different mechanisms.</title>
        <authorList>
            <person name="Ali S.S."/>
            <person name="Shao J."/>
            <person name="Lary D.J."/>
            <person name="Kronmiller B."/>
            <person name="Shen D."/>
            <person name="Strem M.D."/>
            <person name="Amoako-Attah I."/>
            <person name="Akrofi A.Y."/>
            <person name="Begoude B.A."/>
            <person name="Ten Hoopen G.M."/>
            <person name="Coulibaly K."/>
            <person name="Kebe B.I."/>
            <person name="Melnick R.L."/>
            <person name="Guiltinan M.J."/>
            <person name="Tyler B.M."/>
            <person name="Meinhardt L.W."/>
            <person name="Bailey B.A."/>
        </authorList>
    </citation>
    <scope>NUCLEOTIDE SEQUENCE [LARGE SCALE GENOMIC DNA]</scope>
    <source>
        <strain evidence="2">sbr112.9</strain>
    </source>
</reference>
<evidence type="ECO:0000313" key="2">
    <source>
        <dbReference type="Proteomes" id="UP000237271"/>
    </source>
</evidence>
<name>A0A2P4YLE6_9STRA</name>
<dbReference type="AlphaFoldDB" id="A0A2P4YLE6"/>
<accession>A0A2P4YLE6</accession>
<organism evidence="1 2">
    <name type="scientific">Phytophthora palmivora</name>
    <dbReference type="NCBI Taxonomy" id="4796"/>
    <lineage>
        <taxon>Eukaryota</taxon>
        <taxon>Sar</taxon>
        <taxon>Stramenopiles</taxon>
        <taxon>Oomycota</taxon>
        <taxon>Peronosporomycetes</taxon>
        <taxon>Peronosporales</taxon>
        <taxon>Peronosporaceae</taxon>
        <taxon>Phytophthora</taxon>
    </lineage>
</organism>
<dbReference type="Proteomes" id="UP000237271">
    <property type="component" value="Unassembled WGS sequence"/>
</dbReference>
<proteinExistence type="predicted"/>
<evidence type="ECO:0000313" key="1">
    <source>
        <dbReference type="EMBL" id="POM78634.1"/>
    </source>
</evidence>
<dbReference type="EMBL" id="NCKW01001948">
    <property type="protein sequence ID" value="POM78634.1"/>
    <property type="molecule type" value="Genomic_DNA"/>
</dbReference>
<comment type="caution">
    <text evidence="1">The sequence shown here is derived from an EMBL/GenBank/DDBJ whole genome shotgun (WGS) entry which is preliminary data.</text>
</comment>
<sequence length="77" mass="8264">MNANNKPCAISSTPGLFVETSATSAKFDQKVVDAISASNQDGDDSLNKEEAKKEALKKQFIASQAMTGMAKPVVFRR</sequence>